<proteinExistence type="predicted"/>
<organism evidence="1 2">
    <name type="scientific">Hyalomma asiaticum</name>
    <name type="common">Tick</name>
    <dbReference type="NCBI Taxonomy" id="266040"/>
    <lineage>
        <taxon>Eukaryota</taxon>
        <taxon>Metazoa</taxon>
        <taxon>Ecdysozoa</taxon>
        <taxon>Arthropoda</taxon>
        <taxon>Chelicerata</taxon>
        <taxon>Arachnida</taxon>
        <taxon>Acari</taxon>
        <taxon>Parasitiformes</taxon>
        <taxon>Ixodida</taxon>
        <taxon>Ixodoidea</taxon>
        <taxon>Ixodidae</taxon>
        <taxon>Hyalomminae</taxon>
        <taxon>Hyalomma</taxon>
    </lineage>
</organism>
<name>A0ACB7T3N0_HYAAI</name>
<reference evidence="1" key="1">
    <citation type="submission" date="2020-05" db="EMBL/GenBank/DDBJ databases">
        <title>Large-scale comparative analyses of tick genomes elucidate their genetic diversity and vector capacities.</title>
        <authorList>
            <person name="Jia N."/>
            <person name="Wang J."/>
            <person name="Shi W."/>
            <person name="Du L."/>
            <person name="Sun Y."/>
            <person name="Zhan W."/>
            <person name="Jiang J."/>
            <person name="Wang Q."/>
            <person name="Zhang B."/>
            <person name="Ji P."/>
            <person name="Sakyi L.B."/>
            <person name="Cui X."/>
            <person name="Yuan T."/>
            <person name="Jiang B."/>
            <person name="Yang W."/>
            <person name="Lam T.T.-Y."/>
            <person name="Chang Q."/>
            <person name="Ding S."/>
            <person name="Wang X."/>
            <person name="Zhu J."/>
            <person name="Ruan X."/>
            <person name="Zhao L."/>
            <person name="Wei J."/>
            <person name="Que T."/>
            <person name="Du C."/>
            <person name="Cheng J."/>
            <person name="Dai P."/>
            <person name="Han X."/>
            <person name="Huang E."/>
            <person name="Gao Y."/>
            <person name="Liu J."/>
            <person name="Shao H."/>
            <person name="Ye R."/>
            <person name="Li L."/>
            <person name="Wei W."/>
            <person name="Wang X."/>
            <person name="Wang C."/>
            <person name="Yang T."/>
            <person name="Huo Q."/>
            <person name="Li W."/>
            <person name="Guo W."/>
            <person name="Chen H."/>
            <person name="Zhou L."/>
            <person name="Ni X."/>
            <person name="Tian J."/>
            <person name="Zhou Y."/>
            <person name="Sheng Y."/>
            <person name="Liu T."/>
            <person name="Pan Y."/>
            <person name="Xia L."/>
            <person name="Li J."/>
            <person name="Zhao F."/>
            <person name="Cao W."/>
        </authorList>
    </citation>
    <scope>NUCLEOTIDE SEQUENCE</scope>
    <source>
        <strain evidence="1">Hyas-2018</strain>
    </source>
</reference>
<protein>
    <submittedName>
        <fullName evidence="1">Uncharacterized protein</fullName>
    </submittedName>
</protein>
<dbReference type="EMBL" id="CM023491">
    <property type="protein sequence ID" value="KAH6941573.1"/>
    <property type="molecule type" value="Genomic_DNA"/>
</dbReference>
<accession>A0ACB7T3N0</accession>
<evidence type="ECO:0000313" key="1">
    <source>
        <dbReference type="EMBL" id="KAH6941573.1"/>
    </source>
</evidence>
<keyword evidence="2" id="KW-1185">Reference proteome</keyword>
<evidence type="ECO:0000313" key="2">
    <source>
        <dbReference type="Proteomes" id="UP000821845"/>
    </source>
</evidence>
<dbReference type="Proteomes" id="UP000821845">
    <property type="component" value="Chromosome 11"/>
</dbReference>
<gene>
    <name evidence="1" type="ORF">HPB50_020463</name>
</gene>
<comment type="caution">
    <text evidence="1">The sequence shown here is derived from an EMBL/GenBank/DDBJ whole genome shotgun (WGS) entry which is preliminary data.</text>
</comment>
<sequence length="133" mass="14879">MSRPDRPVKLVALGPLCMIKAQATCPSMARRCALRMVNLCSILQLQSYRQLTSKEVYHLQHRLAFTYIGAHLRTLRRTHTDLLARLTRTEKSGRPASKPAIRSLPGRRRREPVEAASSPPPEGTAMQPPATVL</sequence>